<keyword evidence="4" id="KW-0633">Potassium transport</keyword>
<feature type="transmembrane region" description="Helical" evidence="13">
    <location>
        <begin position="7"/>
        <end position="27"/>
    </location>
</feature>
<keyword evidence="7" id="KW-0630">Potassium</keyword>
<evidence type="ECO:0000256" key="6">
    <source>
        <dbReference type="ARBA" id="ARBA00022826"/>
    </source>
</evidence>
<evidence type="ECO:0000313" key="14">
    <source>
        <dbReference type="EMBL" id="GAA2135920.1"/>
    </source>
</evidence>
<feature type="transmembrane region" description="Helical" evidence="13">
    <location>
        <begin position="78"/>
        <end position="101"/>
    </location>
</feature>
<dbReference type="RefSeq" id="WP_344462065.1">
    <property type="nucleotide sequence ID" value="NZ_BAAANT010000006.1"/>
</dbReference>
<comment type="subcellular location">
    <subcellularLocation>
        <location evidence="1">Membrane</location>
        <topology evidence="1">Multi-pass membrane protein</topology>
    </subcellularLocation>
</comment>
<keyword evidence="8 13" id="KW-1133">Transmembrane helix</keyword>
<evidence type="ECO:0000256" key="7">
    <source>
        <dbReference type="ARBA" id="ARBA00022958"/>
    </source>
</evidence>
<evidence type="ECO:0000256" key="11">
    <source>
        <dbReference type="ARBA" id="ARBA00023303"/>
    </source>
</evidence>
<dbReference type="Pfam" id="PF06736">
    <property type="entry name" value="TMEM175"/>
    <property type="match status" value="1"/>
</dbReference>
<comment type="caution">
    <text evidence="14">The sequence shown here is derived from an EMBL/GenBank/DDBJ whole genome shotgun (WGS) entry which is preliminary data.</text>
</comment>
<evidence type="ECO:0000256" key="2">
    <source>
        <dbReference type="ARBA" id="ARBA00006920"/>
    </source>
</evidence>
<keyword evidence="5 13" id="KW-0812">Transmembrane</keyword>
<organism evidence="14 15">
    <name type="scientific">Kitasatospora kazusensis</name>
    <dbReference type="NCBI Taxonomy" id="407974"/>
    <lineage>
        <taxon>Bacteria</taxon>
        <taxon>Bacillati</taxon>
        <taxon>Actinomycetota</taxon>
        <taxon>Actinomycetes</taxon>
        <taxon>Kitasatosporales</taxon>
        <taxon>Streptomycetaceae</taxon>
        <taxon>Kitasatospora</taxon>
    </lineage>
</organism>
<feature type="transmembrane region" description="Helical" evidence="13">
    <location>
        <begin position="47"/>
        <end position="71"/>
    </location>
</feature>
<keyword evidence="6" id="KW-0631">Potassium channel</keyword>
<feature type="transmembrane region" description="Helical" evidence="13">
    <location>
        <begin position="113"/>
        <end position="134"/>
    </location>
</feature>
<evidence type="ECO:0000256" key="4">
    <source>
        <dbReference type="ARBA" id="ARBA00022538"/>
    </source>
</evidence>
<evidence type="ECO:0000256" key="1">
    <source>
        <dbReference type="ARBA" id="ARBA00004141"/>
    </source>
</evidence>
<comment type="similarity">
    <text evidence="2">Belongs to the TMEM175 family.</text>
</comment>
<keyword evidence="9" id="KW-0406">Ion transport</keyword>
<evidence type="ECO:0000256" key="12">
    <source>
        <dbReference type="ARBA" id="ARBA00034430"/>
    </source>
</evidence>
<name>A0ABN2Z2T1_9ACTN</name>
<accession>A0ABN2Z2T1</accession>
<keyword evidence="3" id="KW-0813">Transport</keyword>
<reference evidence="14 15" key="1">
    <citation type="journal article" date="2019" name="Int. J. Syst. Evol. Microbiol.">
        <title>The Global Catalogue of Microorganisms (GCM) 10K type strain sequencing project: providing services to taxonomists for standard genome sequencing and annotation.</title>
        <authorList>
            <consortium name="The Broad Institute Genomics Platform"/>
            <consortium name="The Broad Institute Genome Sequencing Center for Infectious Disease"/>
            <person name="Wu L."/>
            <person name="Ma J."/>
        </authorList>
    </citation>
    <scope>NUCLEOTIDE SEQUENCE [LARGE SCALE GENOMIC DNA]</scope>
    <source>
        <strain evidence="14 15">JCM 14560</strain>
    </source>
</reference>
<evidence type="ECO:0000256" key="10">
    <source>
        <dbReference type="ARBA" id="ARBA00023136"/>
    </source>
</evidence>
<gene>
    <name evidence="14" type="ORF">GCM10009760_15010</name>
</gene>
<evidence type="ECO:0000256" key="9">
    <source>
        <dbReference type="ARBA" id="ARBA00023065"/>
    </source>
</evidence>
<dbReference type="EMBL" id="BAAANT010000006">
    <property type="protein sequence ID" value="GAA2135920.1"/>
    <property type="molecule type" value="Genomic_DNA"/>
</dbReference>
<evidence type="ECO:0008006" key="16">
    <source>
        <dbReference type="Google" id="ProtNLM"/>
    </source>
</evidence>
<evidence type="ECO:0000256" key="3">
    <source>
        <dbReference type="ARBA" id="ARBA00022448"/>
    </source>
</evidence>
<evidence type="ECO:0000256" key="8">
    <source>
        <dbReference type="ARBA" id="ARBA00022989"/>
    </source>
</evidence>
<protein>
    <recommendedName>
        <fullName evidence="16">DUF1211 domain-containing protein</fullName>
    </recommendedName>
</protein>
<evidence type="ECO:0000256" key="13">
    <source>
        <dbReference type="SAM" id="Phobius"/>
    </source>
</evidence>
<evidence type="ECO:0000256" key="5">
    <source>
        <dbReference type="ARBA" id="ARBA00022692"/>
    </source>
</evidence>
<dbReference type="PANTHER" id="PTHR31462">
    <property type="entry name" value="ENDOSOMAL/LYSOSOMAL POTASSIUM CHANNEL TMEM175"/>
    <property type="match status" value="1"/>
</dbReference>
<feature type="transmembrane region" description="Helical" evidence="13">
    <location>
        <begin position="161"/>
        <end position="191"/>
    </location>
</feature>
<dbReference type="PANTHER" id="PTHR31462:SF5">
    <property type="entry name" value="ENDOSOMAL_LYSOSOMAL PROTON CHANNEL TMEM175"/>
    <property type="match status" value="1"/>
</dbReference>
<evidence type="ECO:0000313" key="15">
    <source>
        <dbReference type="Proteomes" id="UP001422759"/>
    </source>
</evidence>
<keyword evidence="15" id="KW-1185">Reference proteome</keyword>
<dbReference type="InterPro" id="IPR010617">
    <property type="entry name" value="TMEM175-like"/>
</dbReference>
<keyword evidence="10 13" id="KW-0472">Membrane</keyword>
<dbReference type="Proteomes" id="UP001422759">
    <property type="component" value="Unassembled WGS sequence"/>
</dbReference>
<sequence length="206" mass="22208">MNETGRVEAFSDGVFAIATTLLILDIHVPAGSGHELTAALAHQSPSYVAYVVSFLVIGVMWVNHHALFGLLAKVDRTLVFLNLLLLMVVAALPWPTALLAAHLQNTGDAKVAGVVYSGVMVAHALLYCTIWWYVTRDGHLFRPTIDTRAARATRTRFNVGALAYPATMALALLSPWAMLAVHALLAVYYAFNQLTIPGGEPTATPD</sequence>
<comment type="catalytic activity">
    <reaction evidence="12">
        <text>K(+)(in) = K(+)(out)</text>
        <dbReference type="Rhea" id="RHEA:29463"/>
        <dbReference type="ChEBI" id="CHEBI:29103"/>
    </reaction>
</comment>
<proteinExistence type="inferred from homology"/>
<keyword evidence="11" id="KW-0407">Ion channel</keyword>